<dbReference type="PANTHER" id="PTHR43737:SF1">
    <property type="entry name" value="DUF1501 DOMAIN-CONTAINING PROTEIN"/>
    <property type="match status" value="1"/>
</dbReference>
<dbReference type="Pfam" id="PF07394">
    <property type="entry name" value="DUF1501"/>
    <property type="match status" value="1"/>
</dbReference>
<name>A0A1Y6D7D1_9GAMM</name>
<dbReference type="Proteomes" id="UP000192923">
    <property type="component" value="Unassembled WGS sequence"/>
</dbReference>
<protein>
    <submittedName>
        <fullName evidence="1">Uncharacterized conserved protein, DUF1501 family</fullName>
    </submittedName>
</protein>
<gene>
    <name evidence="1" type="ORF">SAMN02949497_3139</name>
</gene>
<keyword evidence="2" id="KW-1185">Reference proteome</keyword>
<organism evidence="1 2">
    <name type="scientific">Methylomagnum ishizawai</name>
    <dbReference type="NCBI Taxonomy" id="1760988"/>
    <lineage>
        <taxon>Bacteria</taxon>
        <taxon>Pseudomonadati</taxon>
        <taxon>Pseudomonadota</taxon>
        <taxon>Gammaproteobacteria</taxon>
        <taxon>Methylococcales</taxon>
        <taxon>Methylococcaceae</taxon>
        <taxon>Methylomagnum</taxon>
    </lineage>
</organism>
<dbReference type="PROSITE" id="PS51318">
    <property type="entry name" value="TAT"/>
    <property type="match status" value="1"/>
</dbReference>
<dbReference type="OrthoDB" id="9779968at2"/>
<accession>A0A1Y6D7D1</accession>
<evidence type="ECO:0000313" key="1">
    <source>
        <dbReference type="EMBL" id="SMF95765.1"/>
    </source>
</evidence>
<proteinExistence type="predicted"/>
<sequence length="455" mass="48045">MTSSKPWTRREFLRGGLMSAGALGARSALGLLAGTTTATAATARDYRALVCIFLAGGNDGFNLLVPTDPARYAIYAQSRRNLALAADKLLPLAGVLAADQNYGLHPATPGLRDLFDAGRLAFVVNSGTLLQPTTKRDYKGGISLPPQLFSHNDQSDQWMSSQPDAVQKVGWGGLIADKLANANSGVPLPPGISVAGNNLFQTGQMKSPYNIGPGGVNRLAVISSSPTDNRSNLFKNILDTAATSGRLLQKEYVKSIKASLDLQAILNSALQQGSIGSGYWPGNGLSAQLQMVARIISIRQTLGVTRQVFFTTLGSWDTHDDQLNRHADLLGQLSSAVSSFHAAMEEFGVGSAVTSFTMSDFGRTLTSNGDGTDHGWGNIHFAAGGSVVGGALYGLFPDLTLDGPDDADYGRLIPTTSVEQYAATLAHWFGVSDADLATIFPHLSRFPVANLGFLA</sequence>
<dbReference type="EMBL" id="FXAM01000001">
    <property type="protein sequence ID" value="SMF95765.1"/>
    <property type="molecule type" value="Genomic_DNA"/>
</dbReference>
<reference evidence="1 2" key="1">
    <citation type="submission" date="2016-12" db="EMBL/GenBank/DDBJ databases">
        <authorList>
            <person name="Song W.-J."/>
            <person name="Kurnit D.M."/>
        </authorList>
    </citation>
    <scope>NUCLEOTIDE SEQUENCE [LARGE SCALE GENOMIC DNA]</scope>
    <source>
        <strain evidence="1 2">175</strain>
    </source>
</reference>
<dbReference type="STRING" id="1760988.SAMN02949497_3139"/>
<dbReference type="RefSeq" id="WP_085214260.1">
    <property type="nucleotide sequence ID" value="NZ_FXAM01000001.1"/>
</dbReference>
<dbReference type="InterPro" id="IPR010869">
    <property type="entry name" value="DUF1501"/>
</dbReference>
<dbReference type="AlphaFoldDB" id="A0A1Y6D7D1"/>
<dbReference type="InterPro" id="IPR006311">
    <property type="entry name" value="TAT_signal"/>
</dbReference>
<dbReference type="PANTHER" id="PTHR43737">
    <property type="entry name" value="BLL7424 PROTEIN"/>
    <property type="match status" value="1"/>
</dbReference>
<evidence type="ECO:0000313" key="2">
    <source>
        <dbReference type="Proteomes" id="UP000192923"/>
    </source>
</evidence>